<dbReference type="AlphaFoldDB" id="G2YM32"/>
<name>G2YM32_BOTF4</name>
<sequence>MIFLRGHPRLVTFISCAAPSCWHIASIGRRVKRYPACWSNGRSPFVCLPASRPSSNRTEEPAARR</sequence>
<evidence type="ECO:0000313" key="1">
    <source>
        <dbReference type="EMBL" id="CCD52680.1"/>
    </source>
</evidence>
<gene>
    <name evidence="1" type="ORF">BofuT4_uP001270.1</name>
</gene>
<organism evidence="1 2">
    <name type="scientific">Botryotinia fuckeliana (strain T4)</name>
    <name type="common">Noble rot fungus</name>
    <name type="synonym">Botrytis cinerea</name>
    <dbReference type="NCBI Taxonomy" id="999810"/>
    <lineage>
        <taxon>Eukaryota</taxon>
        <taxon>Fungi</taxon>
        <taxon>Dikarya</taxon>
        <taxon>Ascomycota</taxon>
        <taxon>Pezizomycotina</taxon>
        <taxon>Leotiomycetes</taxon>
        <taxon>Helotiales</taxon>
        <taxon>Sclerotiniaceae</taxon>
        <taxon>Botrytis</taxon>
    </lineage>
</organism>
<dbReference type="InParanoid" id="G2YM32"/>
<dbReference type="EMBL" id="FQ790344">
    <property type="protein sequence ID" value="CCD52680.1"/>
    <property type="molecule type" value="Genomic_DNA"/>
</dbReference>
<reference evidence="2" key="1">
    <citation type="journal article" date="2011" name="PLoS Genet.">
        <title>Genomic analysis of the necrotrophic fungal pathogens Sclerotinia sclerotiorum and Botrytis cinerea.</title>
        <authorList>
            <person name="Amselem J."/>
            <person name="Cuomo C.A."/>
            <person name="van Kan J.A."/>
            <person name="Viaud M."/>
            <person name="Benito E.P."/>
            <person name="Couloux A."/>
            <person name="Coutinho P.M."/>
            <person name="de Vries R.P."/>
            <person name="Dyer P.S."/>
            <person name="Fillinger S."/>
            <person name="Fournier E."/>
            <person name="Gout L."/>
            <person name="Hahn M."/>
            <person name="Kohn L."/>
            <person name="Lapalu N."/>
            <person name="Plummer K.M."/>
            <person name="Pradier J.M."/>
            <person name="Quevillon E."/>
            <person name="Sharon A."/>
            <person name="Simon A."/>
            <person name="ten Have A."/>
            <person name="Tudzynski B."/>
            <person name="Tudzynski P."/>
            <person name="Wincker P."/>
            <person name="Andrew M."/>
            <person name="Anthouard V."/>
            <person name="Beever R.E."/>
            <person name="Beffa R."/>
            <person name="Benoit I."/>
            <person name="Bouzid O."/>
            <person name="Brault B."/>
            <person name="Chen Z."/>
            <person name="Choquer M."/>
            <person name="Collemare J."/>
            <person name="Cotton P."/>
            <person name="Danchin E.G."/>
            <person name="Da Silva C."/>
            <person name="Gautier A."/>
            <person name="Giraud C."/>
            <person name="Giraud T."/>
            <person name="Gonzalez C."/>
            <person name="Grossetete S."/>
            <person name="Guldener U."/>
            <person name="Henrissat B."/>
            <person name="Howlett B.J."/>
            <person name="Kodira C."/>
            <person name="Kretschmer M."/>
            <person name="Lappartient A."/>
            <person name="Leroch M."/>
            <person name="Levis C."/>
            <person name="Mauceli E."/>
            <person name="Neuveglise C."/>
            <person name="Oeser B."/>
            <person name="Pearson M."/>
            <person name="Poulain J."/>
            <person name="Poussereau N."/>
            <person name="Quesneville H."/>
            <person name="Rascle C."/>
            <person name="Schumacher J."/>
            <person name="Segurens B."/>
            <person name="Sexton A."/>
            <person name="Silva E."/>
            <person name="Sirven C."/>
            <person name="Soanes D.M."/>
            <person name="Talbot N.J."/>
            <person name="Templeton M."/>
            <person name="Yandava C."/>
            <person name="Yarden O."/>
            <person name="Zeng Q."/>
            <person name="Rollins J.A."/>
            <person name="Lebrun M.H."/>
            <person name="Dickman M."/>
        </authorList>
    </citation>
    <scope>NUCLEOTIDE SEQUENCE [LARGE SCALE GENOMIC DNA]</scope>
    <source>
        <strain evidence="2">T4</strain>
    </source>
</reference>
<dbReference type="HOGENOM" id="CLU_2849449_0_0_1"/>
<protein>
    <submittedName>
        <fullName evidence="1">Uncharacterized protein</fullName>
    </submittedName>
</protein>
<accession>G2YM32</accession>
<proteinExistence type="predicted"/>
<evidence type="ECO:0000313" key="2">
    <source>
        <dbReference type="Proteomes" id="UP000008177"/>
    </source>
</evidence>
<dbReference type="Proteomes" id="UP000008177">
    <property type="component" value="Unplaced contigs"/>
</dbReference>